<feature type="chain" id="PRO_5035880092" evidence="1">
    <location>
        <begin position="17"/>
        <end position="422"/>
    </location>
</feature>
<gene>
    <name evidence="2" type="ORF">PSON_ATCC_30995.1.T0280086</name>
</gene>
<accession>A0A8S1M0V2</accession>
<sequence length="422" mass="48302">MLKILILLSLCLFTLAQWQLVSEDLMGFSVSSSQWSFKNTCDWNGGSMGGGGSVDNCSRNHIYYILVGTYRIRAFYSAQNLPPHYQVKVIVDGYFLDSSNSRLYYIDYEVQGSTQIYELEYRDNILQSYQVVCNTGWDDFEIQTFIMTFNHNDNNEIKFRICADNYSSDRNYGTRSLQIYVNKCHWSCLKCNSDGPGSCLACFTNPSATLGSATSCGICPDNYQFIEYIYDVKSCVTECHYYRVPDSNKVCQFNENMLPYTTYFDTATFTSTSPWVFVPDPINFNLLFSQKISTIDCQSSKNFVGPFQYNEGFSVTLSIPYNISYIRFRATIIKFNNWVDYSAVHVLLDNVEFASVYTLSQVLTGRNADKLYSDSNCTSPNVAYYRLEAKLKSNITNPILTLQGSMEYCNGYYEMSIILQLV</sequence>
<evidence type="ECO:0000256" key="1">
    <source>
        <dbReference type="SAM" id="SignalP"/>
    </source>
</evidence>
<feature type="signal peptide" evidence="1">
    <location>
        <begin position="1"/>
        <end position="16"/>
    </location>
</feature>
<evidence type="ECO:0000313" key="3">
    <source>
        <dbReference type="Proteomes" id="UP000692954"/>
    </source>
</evidence>
<dbReference type="PANTHER" id="PTHR38934:SF6">
    <property type="entry name" value="CHROMOSOME UNDETERMINED SCAFFOLD_176, WHOLE GENOME SHOTGUN SEQUENCE"/>
    <property type="match status" value="1"/>
</dbReference>
<proteinExistence type="predicted"/>
<dbReference type="EMBL" id="CAJJDN010000028">
    <property type="protein sequence ID" value="CAD8071491.1"/>
    <property type="molecule type" value="Genomic_DNA"/>
</dbReference>
<keyword evidence="3" id="KW-1185">Reference proteome</keyword>
<organism evidence="2 3">
    <name type="scientific">Paramecium sonneborni</name>
    <dbReference type="NCBI Taxonomy" id="65129"/>
    <lineage>
        <taxon>Eukaryota</taxon>
        <taxon>Sar</taxon>
        <taxon>Alveolata</taxon>
        <taxon>Ciliophora</taxon>
        <taxon>Intramacronucleata</taxon>
        <taxon>Oligohymenophorea</taxon>
        <taxon>Peniculida</taxon>
        <taxon>Parameciidae</taxon>
        <taxon>Paramecium</taxon>
    </lineage>
</organism>
<dbReference type="AlphaFoldDB" id="A0A8S1M0V2"/>
<protein>
    <submittedName>
        <fullName evidence="2">Uncharacterized protein</fullName>
    </submittedName>
</protein>
<evidence type="ECO:0000313" key="2">
    <source>
        <dbReference type="EMBL" id="CAD8071491.1"/>
    </source>
</evidence>
<dbReference type="Proteomes" id="UP000692954">
    <property type="component" value="Unassembled WGS sequence"/>
</dbReference>
<dbReference type="PANTHER" id="PTHR38934">
    <property type="entry name" value="HYPHALLY REGULATED CELL WALL PROTEIN 1"/>
    <property type="match status" value="1"/>
</dbReference>
<keyword evidence="1" id="KW-0732">Signal</keyword>
<name>A0A8S1M0V2_9CILI</name>
<reference evidence="2" key="1">
    <citation type="submission" date="2021-01" db="EMBL/GenBank/DDBJ databases">
        <authorList>
            <consortium name="Genoscope - CEA"/>
            <person name="William W."/>
        </authorList>
    </citation>
    <scope>NUCLEOTIDE SEQUENCE</scope>
</reference>
<comment type="caution">
    <text evidence="2">The sequence shown here is derived from an EMBL/GenBank/DDBJ whole genome shotgun (WGS) entry which is preliminary data.</text>
</comment>